<evidence type="ECO:0000256" key="3">
    <source>
        <dbReference type="ARBA" id="ARBA00022989"/>
    </source>
</evidence>
<comment type="caution">
    <text evidence="7">The sequence shown here is derived from an EMBL/GenBank/DDBJ whole genome shotgun (WGS) entry which is preliminary data.</text>
</comment>
<protein>
    <recommendedName>
        <fullName evidence="6">ABC transmembrane type-1 domain-containing protein</fullName>
    </recommendedName>
</protein>
<accession>A0A6I1EHY6</accession>
<feature type="domain" description="ABC transmembrane type-1" evidence="6">
    <location>
        <begin position="39"/>
        <end position="321"/>
    </location>
</feature>
<dbReference type="PANTHER" id="PTHR43394">
    <property type="entry name" value="ATP-DEPENDENT PERMEASE MDL1, MITOCHONDRIAL"/>
    <property type="match status" value="1"/>
</dbReference>
<dbReference type="EMBL" id="WEHX01000179">
    <property type="protein sequence ID" value="KAB7651177.1"/>
    <property type="molecule type" value="Genomic_DNA"/>
</dbReference>
<dbReference type="GO" id="GO:0005886">
    <property type="term" value="C:plasma membrane"/>
    <property type="evidence" value="ECO:0007669"/>
    <property type="project" value="UniProtKB-SubCell"/>
</dbReference>
<evidence type="ECO:0000313" key="7">
    <source>
        <dbReference type="EMBL" id="KAB7651177.1"/>
    </source>
</evidence>
<dbReference type="CDD" id="cd18552">
    <property type="entry name" value="ABC_6TM_MsbA_like"/>
    <property type="match status" value="1"/>
</dbReference>
<dbReference type="Pfam" id="PF00664">
    <property type="entry name" value="ABC_membrane"/>
    <property type="match status" value="1"/>
</dbReference>
<keyword evidence="3 5" id="KW-1133">Transmembrane helix</keyword>
<evidence type="ECO:0000256" key="5">
    <source>
        <dbReference type="SAM" id="Phobius"/>
    </source>
</evidence>
<feature type="transmembrane region" description="Helical" evidence="5">
    <location>
        <begin position="38"/>
        <end position="60"/>
    </location>
</feature>
<feature type="transmembrane region" description="Helical" evidence="5">
    <location>
        <begin position="264"/>
        <end position="283"/>
    </location>
</feature>
<evidence type="ECO:0000259" key="6">
    <source>
        <dbReference type="PROSITE" id="PS50929"/>
    </source>
</evidence>
<proteinExistence type="predicted"/>
<dbReference type="GO" id="GO:0015421">
    <property type="term" value="F:ABC-type oligopeptide transporter activity"/>
    <property type="evidence" value="ECO:0007669"/>
    <property type="project" value="TreeGrafter"/>
</dbReference>
<evidence type="ECO:0000256" key="2">
    <source>
        <dbReference type="ARBA" id="ARBA00022692"/>
    </source>
</evidence>
<sequence>MQLQGVLLPDFWKFTEFFVKSNSIRRLLTYFVKYKTTIILALVAMIGAGAASSLIALLLGKLTDIGFYQQEPWIIIAAPVGLIFISALNGGSMLASNYLLARISQSVMMTLRRELFSRILRWPATAYQNNPTGLIASKFINEANFALSSAAKSAIILVRDSVQTVALVIILIWHNWLLAIAALCLGPVIAKLLRWISQKIKSVMFSSQQNVATLIMRVKETYEAERLIKISGTYDAEKKRFREVNDQIADLAIRINKISSIGTPATQLIGMTGVAIVLAIALWQTQQGMITLGEFVTFLAAMLLVLQPLKRLAGVNTAIGECQVSFRRFCS</sequence>
<dbReference type="InterPro" id="IPR011527">
    <property type="entry name" value="ABC1_TM_dom"/>
</dbReference>
<dbReference type="SUPFAM" id="SSF90123">
    <property type="entry name" value="ABC transporter transmembrane region"/>
    <property type="match status" value="1"/>
</dbReference>
<dbReference type="GO" id="GO:0005524">
    <property type="term" value="F:ATP binding"/>
    <property type="evidence" value="ECO:0007669"/>
    <property type="project" value="InterPro"/>
</dbReference>
<dbReference type="PANTHER" id="PTHR43394:SF1">
    <property type="entry name" value="ATP-BINDING CASSETTE SUB-FAMILY B MEMBER 10, MITOCHONDRIAL"/>
    <property type="match status" value="1"/>
</dbReference>
<comment type="subcellular location">
    <subcellularLocation>
        <location evidence="1">Cell membrane</location>
        <topology evidence="1">Multi-pass membrane protein</topology>
    </subcellularLocation>
</comment>
<dbReference type="OrthoDB" id="8554730at2"/>
<evidence type="ECO:0000256" key="1">
    <source>
        <dbReference type="ARBA" id="ARBA00004651"/>
    </source>
</evidence>
<dbReference type="AlphaFoldDB" id="A0A6I1EHY6"/>
<gene>
    <name evidence="7" type="ORF">GBM95_11645</name>
</gene>
<feature type="transmembrane region" description="Helical" evidence="5">
    <location>
        <begin position="72"/>
        <end position="100"/>
    </location>
</feature>
<dbReference type="PROSITE" id="PS50929">
    <property type="entry name" value="ABC_TM1F"/>
    <property type="match status" value="1"/>
</dbReference>
<organism evidence="7 8">
    <name type="scientific">Sutterella seckii</name>
    <dbReference type="NCBI Taxonomy" id="1944635"/>
    <lineage>
        <taxon>Bacteria</taxon>
        <taxon>Pseudomonadati</taxon>
        <taxon>Pseudomonadota</taxon>
        <taxon>Betaproteobacteria</taxon>
        <taxon>Burkholderiales</taxon>
        <taxon>Sutterellaceae</taxon>
        <taxon>Sutterella</taxon>
    </lineage>
</organism>
<dbReference type="InterPro" id="IPR039421">
    <property type="entry name" value="Type_1_exporter"/>
</dbReference>
<dbReference type="InterPro" id="IPR036640">
    <property type="entry name" value="ABC1_TM_sf"/>
</dbReference>
<keyword evidence="2 5" id="KW-0812">Transmembrane</keyword>
<evidence type="ECO:0000256" key="4">
    <source>
        <dbReference type="ARBA" id="ARBA00023136"/>
    </source>
</evidence>
<name>A0A6I1EHY6_9BURK</name>
<feature type="transmembrane region" description="Helical" evidence="5">
    <location>
        <begin position="289"/>
        <end position="306"/>
    </location>
</feature>
<feature type="transmembrane region" description="Helical" evidence="5">
    <location>
        <begin position="165"/>
        <end position="190"/>
    </location>
</feature>
<evidence type="ECO:0000313" key="8">
    <source>
        <dbReference type="Proteomes" id="UP000430564"/>
    </source>
</evidence>
<keyword evidence="4 5" id="KW-0472">Membrane</keyword>
<dbReference type="Proteomes" id="UP000430564">
    <property type="component" value="Unassembled WGS sequence"/>
</dbReference>
<dbReference type="Gene3D" id="1.20.1560.10">
    <property type="entry name" value="ABC transporter type 1, transmembrane domain"/>
    <property type="match status" value="1"/>
</dbReference>
<reference evidence="7 8" key="1">
    <citation type="submission" date="2019-10" db="EMBL/GenBank/DDBJ databases">
        <title>Genome diversity of Sutterella seckii.</title>
        <authorList>
            <person name="Chaplin A.V."/>
            <person name="Sokolova S.R."/>
            <person name="Mosin K.A."/>
            <person name="Ivanova E.L."/>
            <person name="Kochetkova T.O."/>
            <person name="Goltsov A.Y."/>
            <person name="Trofimov D.Y."/>
            <person name="Efimov B.A."/>
        </authorList>
    </citation>
    <scope>NUCLEOTIDE SEQUENCE [LARGE SCALE GENOMIC DNA]</scope>
    <source>
        <strain evidence="7 8">ASD393</strain>
    </source>
</reference>